<accession>A0A7Y9DZR9</accession>
<dbReference type="Pfam" id="PF00326">
    <property type="entry name" value="Peptidase_S9"/>
    <property type="match status" value="1"/>
</dbReference>
<dbReference type="PANTHER" id="PTHR42776:SF27">
    <property type="entry name" value="DIPEPTIDYL PEPTIDASE FAMILY MEMBER 6"/>
    <property type="match status" value="1"/>
</dbReference>
<dbReference type="AlphaFoldDB" id="A0A7Y9DZR9"/>
<dbReference type="SUPFAM" id="SSF82171">
    <property type="entry name" value="DPP6 N-terminal domain-like"/>
    <property type="match status" value="1"/>
</dbReference>
<reference evidence="3 4" key="1">
    <citation type="submission" date="2020-07" db="EMBL/GenBank/DDBJ databases">
        <title>Sequencing the genomes of 1000 actinobacteria strains.</title>
        <authorList>
            <person name="Klenk H.-P."/>
        </authorList>
    </citation>
    <scope>NUCLEOTIDE SEQUENCE [LARGE SCALE GENOMIC DNA]</scope>
    <source>
        <strain evidence="3 4">DSM 45772</strain>
    </source>
</reference>
<dbReference type="Proteomes" id="UP000535890">
    <property type="component" value="Unassembled WGS sequence"/>
</dbReference>
<evidence type="ECO:0000313" key="3">
    <source>
        <dbReference type="EMBL" id="NYD38569.1"/>
    </source>
</evidence>
<dbReference type="RefSeq" id="WP_179795993.1">
    <property type="nucleotide sequence ID" value="NZ_BAABHP010000027.1"/>
</dbReference>
<dbReference type="GO" id="GO:0004177">
    <property type="term" value="F:aminopeptidase activity"/>
    <property type="evidence" value="ECO:0007669"/>
    <property type="project" value="UniProtKB-KW"/>
</dbReference>
<keyword evidence="3" id="KW-0645">Protease</keyword>
<evidence type="ECO:0000313" key="4">
    <source>
        <dbReference type="Proteomes" id="UP000535890"/>
    </source>
</evidence>
<evidence type="ECO:0000256" key="1">
    <source>
        <dbReference type="ARBA" id="ARBA00022801"/>
    </source>
</evidence>
<dbReference type="InterPro" id="IPR001375">
    <property type="entry name" value="Peptidase_S9_cat"/>
</dbReference>
<keyword evidence="4" id="KW-1185">Reference proteome</keyword>
<proteinExistence type="predicted"/>
<organism evidence="3 4">
    <name type="scientific">Actinomycetospora corticicola</name>
    <dbReference type="NCBI Taxonomy" id="663602"/>
    <lineage>
        <taxon>Bacteria</taxon>
        <taxon>Bacillati</taxon>
        <taxon>Actinomycetota</taxon>
        <taxon>Actinomycetes</taxon>
        <taxon>Pseudonocardiales</taxon>
        <taxon>Pseudonocardiaceae</taxon>
        <taxon>Actinomycetospora</taxon>
    </lineage>
</organism>
<dbReference type="EMBL" id="JACCBN010000001">
    <property type="protein sequence ID" value="NYD38569.1"/>
    <property type="molecule type" value="Genomic_DNA"/>
</dbReference>
<dbReference type="Gene3D" id="2.120.10.30">
    <property type="entry name" value="TolB, C-terminal domain"/>
    <property type="match status" value="1"/>
</dbReference>
<dbReference type="InterPro" id="IPR011042">
    <property type="entry name" value="6-blade_b-propeller_TolB-like"/>
</dbReference>
<feature type="domain" description="Peptidase S9 prolyl oligopeptidase catalytic" evidence="2">
    <location>
        <begin position="411"/>
        <end position="622"/>
    </location>
</feature>
<dbReference type="InterPro" id="IPR029058">
    <property type="entry name" value="AB_hydrolase_fold"/>
</dbReference>
<dbReference type="PANTHER" id="PTHR42776">
    <property type="entry name" value="SERINE PEPTIDASE S9 FAMILY MEMBER"/>
    <property type="match status" value="1"/>
</dbReference>
<sequence>MTPLIPVEDLVSPPERAGATLSPDGGRIAFLAPWKDRLNVWVAPVDDLDAARCVTADETRSIHQYTWVDDRWLVYAQDSGGDEHFHVYRVDLDDLSDTAAPAVDLTPFPGARVFGHAVPVGRPGRLVVAMNHERPERVDTSEIDVATGALTVIATGDGEVGGTMVAPGGDLYGIGQDDEGHWTVNHRRPDGTVRVVAAFDGADHPTGPFPTQLTPDGTGLWIGRHGHTDRLRLVHLDLTTGVETEVAGHPEFDLDSRGQVFPTIPSPLVLDRHGELVAVRYSHARQVVVPVAAWFAPVLERLEALSDGDLGAVSTDAAGRRWLVTFGHDRDWGATWLYDHATGEARRLFGSHPHLDPTTLAPTVPVTVRARDGRDLPSYLTRPPGADGPGPLVLVPHGGPWTRDAWGNDPVAQLFANRGYAVLQVNFRGSTGFGRDHMQAGIGEFAGAMQDDLLDAVEWAVAQGHADPERVGIFGGSYGGYATLTAVTRDPSVFAAAVDYVGISNLATFMLALPAAIRPGLVNNWYAYVGDPEDPVAYADMIERSPITHADRIVTPLMVFQGANDVRVPQAESDTIVASLRSRGVEVDYRVYADEGHMFAQTENLIDMFRATERFLAEHLGGRSLTP</sequence>
<keyword evidence="1" id="KW-0378">Hydrolase</keyword>
<dbReference type="SUPFAM" id="SSF53474">
    <property type="entry name" value="alpha/beta-Hydrolases"/>
    <property type="match status" value="1"/>
</dbReference>
<comment type="caution">
    <text evidence="3">The sequence shown here is derived from an EMBL/GenBank/DDBJ whole genome shotgun (WGS) entry which is preliminary data.</text>
</comment>
<gene>
    <name evidence="3" type="ORF">BJ983_004671</name>
</gene>
<dbReference type="GO" id="GO:0004252">
    <property type="term" value="F:serine-type endopeptidase activity"/>
    <property type="evidence" value="ECO:0007669"/>
    <property type="project" value="TreeGrafter"/>
</dbReference>
<dbReference type="Gene3D" id="3.40.50.1820">
    <property type="entry name" value="alpha/beta hydrolase"/>
    <property type="match status" value="1"/>
</dbReference>
<protein>
    <submittedName>
        <fullName evidence="3">Dipeptidyl aminopeptidase/acylaminoacyl peptidase</fullName>
    </submittedName>
</protein>
<dbReference type="GO" id="GO:0006508">
    <property type="term" value="P:proteolysis"/>
    <property type="evidence" value="ECO:0007669"/>
    <property type="project" value="InterPro"/>
</dbReference>
<name>A0A7Y9DZR9_9PSEU</name>
<evidence type="ECO:0000259" key="2">
    <source>
        <dbReference type="Pfam" id="PF00326"/>
    </source>
</evidence>
<keyword evidence="3" id="KW-0031">Aminopeptidase</keyword>